<name>A0ABQ9XJ68_9EUKA</name>
<comment type="caution">
    <text evidence="1">The sequence shown here is derived from an EMBL/GenBank/DDBJ whole genome shotgun (WGS) entry which is preliminary data.</text>
</comment>
<protein>
    <submittedName>
        <fullName evidence="1">Uncharacterized protein</fullName>
    </submittedName>
</protein>
<evidence type="ECO:0000313" key="2">
    <source>
        <dbReference type="Proteomes" id="UP001281761"/>
    </source>
</evidence>
<sequence length="106" mass="12807">MMNHHVMNADVRRKIVNIIMNKQEKISQLIAIQMLQCRSHELHHKRFNMQVVYQTLFPQRLENNLNHLSFKNVLLTWPLLRQIHLTIPLHHKSDRRSNISHHLNPE</sequence>
<organism evidence="1 2">
    <name type="scientific">Blattamonas nauphoetae</name>
    <dbReference type="NCBI Taxonomy" id="2049346"/>
    <lineage>
        <taxon>Eukaryota</taxon>
        <taxon>Metamonada</taxon>
        <taxon>Preaxostyla</taxon>
        <taxon>Oxymonadida</taxon>
        <taxon>Blattamonas</taxon>
    </lineage>
</organism>
<dbReference type="Proteomes" id="UP001281761">
    <property type="component" value="Unassembled WGS sequence"/>
</dbReference>
<evidence type="ECO:0000313" key="1">
    <source>
        <dbReference type="EMBL" id="KAK2952476.1"/>
    </source>
</evidence>
<dbReference type="EMBL" id="JARBJD010000103">
    <property type="protein sequence ID" value="KAK2952476.1"/>
    <property type="molecule type" value="Genomic_DNA"/>
</dbReference>
<reference evidence="1 2" key="1">
    <citation type="journal article" date="2022" name="bioRxiv">
        <title>Genomics of Preaxostyla Flagellates Illuminates Evolutionary Transitions and the Path Towards Mitochondrial Loss.</title>
        <authorList>
            <person name="Novak L.V.F."/>
            <person name="Treitli S.C."/>
            <person name="Pyrih J."/>
            <person name="Halakuc P."/>
            <person name="Pipaliya S.V."/>
            <person name="Vacek V."/>
            <person name="Brzon O."/>
            <person name="Soukal P."/>
            <person name="Eme L."/>
            <person name="Dacks J.B."/>
            <person name="Karnkowska A."/>
            <person name="Elias M."/>
            <person name="Hampl V."/>
        </authorList>
    </citation>
    <scope>NUCLEOTIDE SEQUENCE [LARGE SCALE GENOMIC DNA]</scope>
    <source>
        <strain evidence="1">NAU3</strain>
        <tissue evidence="1">Gut</tissue>
    </source>
</reference>
<accession>A0ABQ9XJ68</accession>
<gene>
    <name evidence="1" type="ORF">BLNAU_12582</name>
</gene>
<proteinExistence type="predicted"/>
<keyword evidence="2" id="KW-1185">Reference proteome</keyword>